<dbReference type="AlphaFoldDB" id="A0A3N0AT48"/>
<name>A0A3N0AT48_9ACTN</name>
<dbReference type="EMBL" id="DYWI01000130">
    <property type="protein sequence ID" value="HJF65862.1"/>
    <property type="molecule type" value="Genomic_DNA"/>
</dbReference>
<proteinExistence type="predicted"/>
<gene>
    <name evidence="3" type="ORF">DMP06_09720</name>
    <name evidence="2" type="ORF">K8U77_07110</name>
</gene>
<feature type="compositionally biased region" description="Polar residues" evidence="1">
    <location>
        <begin position="10"/>
        <end position="28"/>
    </location>
</feature>
<feature type="region of interest" description="Disordered" evidence="1">
    <location>
        <begin position="1"/>
        <end position="28"/>
    </location>
</feature>
<dbReference type="EMBL" id="QIBX01000020">
    <property type="protein sequence ID" value="RNL38061.1"/>
    <property type="molecule type" value="Genomic_DNA"/>
</dbReference>
<reference evidence="2" key="3">
    <citation type="journal article" date="2021" name="PeerJ">
        <title>Extensive microbial diversity within the chicken gut microbiome revealed by metagenomics and culture.</title>
        <authorList>
            <person name="Gilroy R."/>
            <person name="Ravi A."/>
            <person name="Getino M."/>
            <person name="Pursley I."/>
            <person name="Horton D.L."/>
            <person name="Alikhan N.F."/>
            <person name="Baker D."/>
            <person name="Gharbi K."/>
            <person name="Hall N."/>
            <person name="Watson M."/>
            <person name="Adriaenssens E.M."/>
            <person name="Foster-Nyarko E."/>
            <person name="Jarju S."/>
            <person name="Secka A."/>
            <person name="Antonio M."/>
            <person name="Oren A."/>
            <person name="Chaudhuri R.R."/>
            <person name="La Ragione R."/>
            <person name="Hildebrand F."/>
            <person name="Pallen M.J."/>
        </authorList>
    </citation>
    <scope>NUCLEOTIDE SEQUENCE</scope>
    <source>
        <strain evidence="2">ChiGjej6B6-11269</strain>
    </source>
</reference>
<protein>
    <submittedName>
        <fullName evidence="3">Uncharacterized protein</fullName>
    </submittedName>
</protein>
<reference evidence="2" key="4">
    <citation type="submission" date="2021-09" db="EMBL/GenBank/DDBJ databases">
        <authorList>
            <person name="Gilroy R."/>
        </authorList>
    </citation>
    <scope>NUCLEOTIDE SEQUENCE</scope>
    <source>
        <strain evidence="2">ChiGjej6B6-11269</strain>
    </source>
</reference>
<organism evidence="3 4">
    <name type="scientific">Slackia equolifaciens</name>
    <dbReference type="NCBI Taxonomy" id="498718"/>
    <lineage>
        <taxon>Bacteria</taxon>
        <taxon>Bacillati</taxon>
        <taxon>Actinomycetota</taxon>
        <taxon>Coriobacteriia</taxon>
        <taxon>Eggerthellales</taxon>
        <taxon>Eggerthellaceae</taxon>
        <taxon>Slackia</taxon>
    </lineage>
</organism>
<comment type="caution">
    <text evidence="3">The sequence shown here is derived from an EMBL/GenBank/DDBJ whole genome shotgun (WGS) entry which is preliminary data.</text>
</comment>
<dbReference type="Proteomes" id="UP000786989">
    <property type="component" value="Unassembled WGS sequence"/>
</dbReference>
<dbReference type="Proteomes" id="UP000269591">
    <property type="component" value="Unassembled WGS sequence"/>
</dbReference>
<sequence>MRQGGVHGDASSTSQITERMGASASSQVAERMGMSVDYAQKHRRHLIDAGVIQSAGRRKVAFAVPYLKEFLREELGE</sequence>
<dbReference type="OrthoDB" id="2020141at2"/>
<dbReference type="RefSeq" id="WP_123209541.1">
    <property type="nucleotide sequence ID" value="NZ_JBHTHO010000024.1"/>
</dbReference>
<evidence type="ECO:0000313" key="3">
    <source>
        <dbReference type="EMBL" id="RNL38061.1"/>
    </source>
</evidence>
<reference evidence="3" key="2">
    <citation type="journal article" date="2019" name="Microbiol. Resour. Announc.">
        <title>Draft Genome Sequences of Type Strains of Gordonibacter faecihominis, Paraeggerthella hongkongensis, Parvibacter caecicola,Slackia equolifaciens, Slackia faecicanis, and Slackia isoflavoniconvertens.</title>
        <authorList>
            <person name="Danylec N."/>
            <person name="Stoll D.A."/>
            <person name="Dotsch A."/>
            <person name="Huch M."/>
        </authorList>
    </citation>
    <scope>NUCLEOTIDE SEQUENCE</scope>
    <source>
        <strain evidence="3">DSM 24851</strain>
    </source>
</reference>
<accession>A0A3N0AT48</accession>
<evidence type="ECO:0000313" key="2">
    <source>
        <dbReference type="EMBL" id="HJF65862.1"/>
    </source>
</evidence>
<evidence type="ECO:0000256" key="1">
    <source>
        <dbReference type="SAM" id="MobiDB-lite"/>
    </source>
</evidence>
<evidence type="ECO:0000313" key="4">
    <source>
        <dbReference type="Proteomes" id="UP000269591"/>
    </source>
</evidence>
<reference evidence="4" key="1">
    <citation type="submission" date="2018-05" db="EMBL/GenBank/DDBJ databases">
        <title>Genome Sequencing of selected type strains of the family Eggerthellaceae.</title>
        <authorList>
            <person name="Danylec N."/>
            <person name="Stoll D.A."/>
            <person name="Doetsch A."/>
            <person name="Huch M."/>
        </authorList>
    </citation>
    <scope>NUCLEOTIDE SEQUENCE [LARGE SCALE GENOMIC DNA]</scope>
    <source>
        <strain evidence="4">DSM 24851</strain>
    </source>
</reference>
<keyword evidence="4" id="KW-1185">Reference proteome</keyword>